<name>A0A976M510_THEOR</name>
<reference evidence="4" key="1">
    <citation type="submission" date="2022-07" db="EMBL/GenBank/DDBJ databases">
        <title>Evaluation of T. orientalis genome assembly methods using nanopore sequencing and analysis of variation between genomes.</title>
        <authorList>
            <person name="Yam J."/>
            <person name="Micallef M.L."/>
            <person name="Liu M."/>
            <person name="Djordjevic S.P."/>
            <person name="Bogema D.R."/>
            <person name="Jenkins C."/>
        </authorList>
    </citation>
    <scope>NUCLEOTIDE SEQUENCE</scope>
    <source>
        <strain evidence="4">Fish Creek</strain>
    </source>
</reference>
<keyword evidence="3" id="KW-0472">Membrane</keyword>
<feature type="transmembrane region" description="Helical" evidence="3">
    <location>
        <begin position="650"/>
        <end position="667"/>
    </location>
</feature>
<evidence type="ECO:0000256" key="3">
    <source>
        <dbReference type="SAM" id="Phobius"/>
    </source>
</evidence>
<keyword evidence="3" id="KW-0812">Transmembrane</keyword>
<organism evidence="4 5">
    <name type="scientific">Theileria orientalis</name>
    <dbReference type="NCBI Taxonomy" id="68886"/>
    <lineage>
        <taxon>Eukaryota</taxon>
        <taxon>Sar</taxon>
        <taxon>Alveolata</taxon>
        <taxon>Apicomplexa</taxon>
        <taxon>Aconoidasida</taxon>
        <taxon>Piroplasmida</taxon>
        <taxon>Theileriidae</taxon>
        <taxon>Theileria</taxon>
    </lineage>
</organism>
<protein>
    <submittedName>
        <fullName evidence="4">Integral membrane protein</fullName>
    </submittedName>
</protein>
<sequence>MKKSKYTIKLFLILIATCLFGSIFNMANMTGSRYNARQSILAISSLNESSQLLDNKTKPLSKFYKELIQSVAEWKIPRGYKLTEAYFKTSSDNIDVLPIRKQDFVEVSLKGNVQFILKVVCEMKEVDCDSATRMNLNSVNIWEAKNKIYVQIKDKIYFYISLVLSGVLVTVLLSIKRGKAMIFICIILGVFLALTTGKQFLNPEYYYVLRYIDISSSVIVSLLLVCFYFMQSSVLSEYHEMHNMFSYQFRTYVVTMISVLLSFFNHNIVVNIINWFVWVPILQCYVFQNYEQILDRERKKKSNVGMINVLQMVDEFEPLKLDDAESIHEYSDFHTRRKKNLRPYFMFIHLVIFAVSLLVCFKNEKYFNATREVDEALSKPFEVENMSVLDIEEFLRNKEDSSVSFKIVKTERKEVIDDISLITSKAMLEAWVNSFTKKVNFKTSLILYKDLGEKGEYKLFNEKNIKELTELNMKLLFIFGGDQIITTAEIGIGENKVSTTLKNLSVITFGLKQNNFLGILILLNCLVLIPALVFTGGKDKSKLKLSLIIILFIINALFCFSFYFVIPGLLKGINDHIKVMEGTSEGKDLTMFVKSVTNFVWVRKGVTVILFLCVVLLIVYITISMPKEYSTFNKNMTIVKREITSDWKNLRILGYQFTVLILISSILGHEAFGYKYEEFRNGLLSLRYNFIMMFNKFLIEPKADLKNPLYLYHRFAIFVFYNVVLTGFLATFYFHSCTKRDLWFRKNKNFFVFPKSGDFNFDVNIKATFEELLAFKVFLKAFNAYKEHIKANGGEKEDACKQFIQTFTQSKHGINKFTFNGDVYVYFERIKRYLLCIVFLRIKINCCNAKIKRLEEERERITRQNDNKRDYLIMLQKKLKETIAEVERFRSTNKILDLIDANQDEMRDEKTEKPALNTMESKKYDLKELEAFLIDPNKKKRVEMEAESKKNERKHTIELSKPEFKELDTGSYKNKSGKDKESNASGSIENQEIGLRSGSKSSNKDNGKNDSESDEKNHKADEKNVKNQNENECSADKQLTESENKTKGKTTLERPRKTKTTKNELEKIGIFKSSVLKKN</sequence>
<gene>
    <name evidence="4" type="ORF">MACJ_001821</name>
</gene>
<evidence type="ECO:0000313" key="4">
    <source>
        <dbReference type="EMBL" id="UKJ88577.2"/>
    </source>
</evidence>
<feature type="coiled-coil region" evidence="1">
    <location>
        <begin position="837"/>
        <end position="871"/>
    </location>
</feature>
<feature type="compositionally biased region" description="Basic and acidic residues" evidence="2">
    <location>
        <begin position="942"/>
        <end position="968"/>
    </location>
</feature>
<feature type="transmembrane region" description="Helical" evidence="3">
    <location>
        <begin position="601"/>
        <end position="623"/>
    </location>
</feature>
<feature type="region of interest" description="Disordered" evidence="2">
    <location>
        <begin position="941"/>
        <end position="1065"/>
    </location>
</feature>
<keyword evidence="1" id="KW-0175">Coiled coil</keyword>
<evidence type="ECO:0000256" key="2">
    <source>
        <dbReference type="SAM" id="MobiDB-lite"/>
    </source>
</evidence>
<feature type="transmembrane region" description="Helical" evidence="3">
    <location>
        <begin position="516"/>
        <end position="535"/>
    </location>
</feature>
<feature type="compositionally biased region" description="Basic and acidic residues" evidence="2">
    <location>
        <begin position="1002"/>
        <end position="1025"/>
    </location>
</feature>
<accession>A0A976M510</accession>
<feature type="transmembrane region" description="Helical" evidence="3">
    <location>
        <begin position="711"/>
        <end position="734"/>
    </location>
</feature>
<feature type="transmembrane region" description="Helical" evidence="3">
    <location>
        <begin position="156"/>
        <end position="175"/>
    </location>
</feature>
<dbReference type="EMBL" id="CP056066">
    <property type="protein sequence ID" value="UKJ88577.2"/>
    <property type="molecule type" value="Genomic_DNA"/>
</dbReference>
<feature type="compositionally biased region" description="Basic and acidic residues" evidence="2">
    <location>
        <begin position="1034"/>
        <end position="1065"/>
    </location>
</feature>
<evidence type="ECO:0000256" key="1">
    <source>
        <dbReference type="SAM" id="Coils"/>
    </source>
</evidence>
<dbReference type="AlphaFoldDB" id="A0A976M510"/>
<dbReference type="Proteomes" id="UP000244803">
    <property type="component" value="Chromosome 3"/>
</dbReference>
<dbReference type="OrthoDB" id="361408at2759"/>
<evidence type="ECO:0000313" key="5">
    <source>
        <dbReference type="Proteomes" id="UP000244803"/>
    </source>
</evidence>
<feature type="transmembrane region" description="Helical" evidence="3">
    <location>
        <begin position="207"/>
        <end position="229"/>
    </location>
</feature>
<proteinExistence type="predicted"/>
<keyword evidence="3" id="KW-1133">Transmembrane helix</keyword>
<feature type="transmembrane region" description="Helical" evidence="3">
    <location>
        <begin position="547"/>
        <end position="566"/>
    </location>
</feature>
<feature type="transmembrane region" description="Helical" evidence="3">
    <location>
        <begin position="341"/>
        <end position="359"/>
    </location>
</feature>
<feature type="transmembrane region" description="Helical" evidence="3">
    <location>
        <begin position="182"/>
        <end position="201"/>
    </location>
</feature>